<evidence type="ECO:0000259" key="1">
    <source>
        <dbReference type="Pfam" id="PF00534"/>
    </source>
</evidence>
<feature type="domain" description="Glycosyl transferase family 1" evidence="1">
    <location>
        <begin position="179"/>
        <end position="313"/>
    </location>
</feature>
<dbReference type="AlphaFoldDB" id="A0A2U3I1P9"/>
<accession>A0A2U3I1P9</accession>
<protein>
    <submittedName>
        <fullName evidence="3">Glycosyl transferase family 1</fullName>
    </submittedName>
</protein>
<dbReference type="GO" id="GO:0016757">
    <property type="term" value="F:glycosyltransferase activity"/>
    <property type="evidence" value="ECO:0007669"/>
    <property type="project" value="InterPro"/>
</dbReference>
<dbReference type="EMBL" id="OGTP01000003">
    <property type="protein sequence ID" value="SPB14046.1"/>
    <property type="molecule type" value="Genomic_DNA"/>
</dbReference>
<keyword evidence="3" id="KW-0808">Transferase</keyword>
<name>A0A2U3I1P9_9BURK</name>
<dbReference type="Gene3D" id="3.40.50.2000">
    <property type="entry name" value="Glycogen Phosphorylase B"/>
    <property type="match status" value="2"/>
</dbReference>
<dbReference type="Proteomes" id="UP000238169">
    <property type="component" value="Unassembled WGS sequence"/>
</dbReference>
<proteinExistence type="predicted"/>
<dbReference type="CDD" id="cd03801">
    <property type="entry name" value="GT4_PimA-like"/>
    <property type="match status" value="1"/>
</dbReference>
<dbReference type="Pfam" id="PF13439">
    <property type="entry name" value="Glyco_transf_4"/>
    <property type="match status" value="1"/>
</dbReference>
<evidence type="ECO:0000313" key="3">
    <source>
        <dbReference type="EMBL" id="SPB14046.1"/>
    </source>
</evidence>
<gene>
    <name evidence="3" type="ORF">NOV72_01295</name>
</gene>
<feature type="domain" description="Glycosyltransferase subfamily 4-like N-terminal" evidence="2">
    <location>
        <begin position="90"/>
        <end position="161"/>
    </location>
</feature>
<evidence type="ECO:0000259" key="2">
    <source>
        <dbReference type="Pfam" id="PF13439"/>
    </source>
</evidence>
<dbReference type="SUPFAM" id="SSF53756">
    <property type="entry name" value="UDP-Glycosyltransferase/glycogen phosphorylase"/>
    <property type="match status" value="1"/>
</dbReference>
<evidence type="ECO:0000313" key="4">
    <source>
        <dbReference type="Proteomes" id="UP000238169"/>
    </source>
</evidence>
<sequence length="353" mass="39472">MTAIHVVLSTEPKGGKGGVATVIPLHLELLGAFGGVVHIPTHRSIPVWGKLVPWLISFFGCINVTRRYAGTKKLFHVHPGSGFCLLRMLALTAFLRLLLRQSVFVYLHTPYLERYLESRFWRHLIAALVRLSTRTVALTRHAKDLLERHGLSKKIKVIPNPYRQETSVARAKKEKDGICRVLVMGRIVPGKGFLETLRAFAQLPEHFHLIVAGEGPLVEAMRAEGQELALMSRVEWVGWISGDAKQRLLDCVDVFCLPSRVDSFGMSFVEAQYHDLPIVAFRHPPVLEVIRCEQAVYVDSLDPATLARAVIDAARLAGSIEPGSGRRWIEDHFGLSRVTRIVEEAITEISDTD</sequence>
<organism evidence="3 4">
    <name type="scientific">Caballeronia novacaledonica</name>
    <dbReference type="NCBI Taxonomy" id="1544861"/>
    <lineage>
        <taxon>Bacteria</taxon>
        <taxon>Pseudomonadati</taxon>
        <taxon>Pseudomonadota</taxon>
        <taxon>Betaproteobacteria</taxon>
        <taxon>Burkholderiales</taxon>
        <taxon>Burkholderiaceae</taxon>
        <taxon>Caballeronia</taxon>
    </lineage>
</organism>
<dbReference type="InterPro" id="IPR050194">
    <property type="entry name" value="Glycosyltransferase_grp1"/>
</dbReference>
<dbReference type="InterPro" id="IPR028098">
    <property type="entry name" value="Glyco_trans_4-like_N"/>
</dbReference>
<keyword evidence="4" id="KW-1185">Reference proteome</keyword>
<dbReference type="Pfam" id="PF00534">
    <property type="entry name" value="Glycos_transf_1"/>
    <property type="match status" value="1"/>
</dbReference>
<dbReference type="PANTHER" id="PTHR45947:SF3">
    <property type="entry name" value="SULFOQUINOVOSYL TRANSFERASE SQD2"/>
    <property type="match status" value="1"/>
</dbReference>
<dbReference type="PANTHER" id="PTHR45947">
    <property type="entry name" value="SULFOQUINOVOSYL TRANSFERASE SQD2"/>
    <property type="match status" value="1"/>
</dbReference>
<dbReference type="RefSeq" id="WP_181290874.1">
    <property type="nucleotide sequence ID" value="NZ_OGTP01000003.1"/>
</dbReference>
<dbReference type="InterPro" id="IPR001296">
    <property type="entry name" value="Glyco_trans_1"/>
</dbReference>
<reference evidence="4" key="1">
    <citation type="submission" date="2018-01" db="EMBL/GenBank/DDBJ databases">
        <authorList>
            <person name="Peeters C."/>
        </authorList>
    </citation>
    <scope>NUCLEOTIDE SEQUENCE [LARGE SCALE GENOMIC DNA]</scope>
</reference>